<protein>
    <submittedName>
        <fullName evidence="4">Peptidoglycan/LPS O-acetylase OafA/YrhL</fullName>
    </submittedName>
</protein>
<feature type="transmembrane region" description="Helical" evidence="2">
    <location>
        <begin position="181"/>
        <end position="199"/>
    </location>
</feature>
<evidence type="ECO:0000313" key="5">
    <source>
        <dbReference type="Proteomes" id="UP000540506"/>
    </source>
</evidence>
<feature type="transmembrane region" description="Helical" evidence="2">
    <location>
        <begin position="152"/>
        <end position="174"/>
    </location>
</feature>
<feature type="transmembrane region" description="Helical" evidence="2">
    <location>
        <begin position="102"/>
        <end position="120"/>
    </location>
</feature>
<name>A0A7W7VWB9_KITKI</name>
<comment type="caution">
    <text evidence="4">The sequence shown here is derived from an EMBL/GenBank/DDBJ whole genome shotgun (WGS) entry which is preliminary data.</text>
</comment>
<feature type="transmembrane region" description="Helical" evidence="2">
    <location>
        <begin position="65"/>
        <end position="81"/>
    </location>
</feature>
<feature type="transmembrane region" description="Helical" evidence="2">
    <location>
        <begin position="400"/>
        <end position="419"/>
    </location>
</feature>
<feature type="transmembrane region" description="Helical" evidence="2">
    <location>
        <begin position="268"/>
        <end position="285"/>
    </location>
</feature>
<accession>A0A7W7VWB9</accession>
<feature type="region of interest" description="Disordered" evidence="1">
    <location>
        <begin position="1"/>
        <end position="23"/>
    </location>
</feature>
<feature type="compositionally biased region" description="Low complexity" evidence="1">
    <location>
        <begin position="443"/>
        <end position="460"/>
    </location>
</feature>
<dbReference type="Pfam" id="PF01757">
    <property type="entry name" value="Acyl_transf_3"/>
    <property type="match status" value="1"/>
</dbReference>
<dbReference type="EMBL" id="JACHJV010000001">
    <property type="protein sequence ID" value="MBB4925276.1"/>
    <property type="molecule type" value="Genomic_DNA"/>
</dbReference>
<proteinExistence type="predicted"/>
<evidence type="ECO:0000256" key="1">
    <source>
        <dbReference type="SAM" id="MobiDB-lite"/>
    </source>
</evidence>
<feature type="transmembrane region" description="Helical" evidence="2">
    <location>
        <begin position="362"/>
        <end position="380"/>
    </location>
</feature>
<feature type="transmembrane region" description="Helical" evidence="2">
    <location>
        <begin position="33"/>
        <end position="53"/>
    </location>
</feature>
<keyword evidence="5" id="KW-1185">Reference proteome</keyword>
<sequence length="466" mass="51730">MTVIERQPAESPAGPSATNRADRPASRLGWLDGLRGIAALLVAVHHSFIIPMIPGGNAFEDNFDLGLYAVMVFFLVSGYIVPASLERRGDVRAFWVGRIFRIYPVLVVVVAISMIVYGAGRYTVQSDYIHYPTWSAVANLTLLQDMMGVENALGVMWTLCYEMVFYFFVSALFVKGWHRRSAPISVFFAGAALLLGGWVEPQKLTPQNLAQAGQHGQVVHHLIIAVVLVLVTGMVCVLSGRPEAIRTGALTLGGLGAVLLFFNARSTFFESMLILGTMFAGTAIFRAEKKQIDRTLAWVCCLFVLAAGFLCGYMYNRGGAVDRTWTKNSWHTFAFAVLAAWLTFGIGMLLRNRRWPRVLTWLGKISYSVYLVHLPILWLTDWAVRKYFYVPDTGWRSYEPKVAMLALVFVIAPLSHRFLELPGQRLGKRVQTMLDRRFPQPKPETAVAEPAVAETAGTPAGPAPQH</sequence>
<feature type="region of interest" description="Disordered" evidence="1">
    <location>
        <begin position="442"/>
        <end position="466"/>
    </location>
</feature>
<keyword evidence="2" id="KW-0812">Transmembrane</keyword>
<dbReference type="PANTHER" id="PTHR23028:SF53">
    <property type="entry name" value="ACYL_TRANSF_3 DOMAIN-CONTAINING PROTEIN"/>
    <property type="match status" value="1"/>
</dbReference>
<dbReference type="InterPro" id="IPR050879">
    <property type="entry name" value="Acyltransferase_3"/>
</dbReference>
<dbReference type="InterPro" id="IPR002656">
    <property type="entry name" value="Acyl_transf_3_dom"/>
</dbReference>
<feature type="transmembrane region" description="Helical" evidence="2">
    <location>
        <begin position="219"/>
        <end position="238"/>
    </location>
</feature>
<evidence type="ECO:0000256" key="2">
    <source>
        <dbReference type="SAM" id="Phobius"/>
    </source>
</evidence>
<organism evidence="4 5">
    <name type="scientific">Kitasatospora kifunensis</name>
    <name type="common">Streptomyces kifunensis</name>
    <dbReference type="NCBI Taxonomy" id="58351"/>
    <lineage>
        <taxon>Bacteria</taxon>
        <taxon>Bacillati</taxon>
        <taxon>Actinomycetota</taxon>
        <taxon>Actinomycetes</taxon>
        <taxon>Kitasatosporales</taxon>
        <taxon>Streptomycetaceae</taxon>
        <taxon>Kitasatospora</taxon>
    </lineage>
</organism>
<gene>
    <name evidence="4" type="ORF">FHR34_004269</name>
</gene>
<keyword evidence="2" id="KW-1133">Transmembrane helix</keyword>
<feature type="transmembrane region" description="Helical" evidence="2">
    <location>
        <begin position="297"/>
        <end position="315"/>
    </location>
</feature>
<dbReference type="PANTHER" id="PTHR23028">
    <property type="entry name" value="ACETYLTRANSFERASE"/>
    <property type="match status" value="1"/>
</dbReference>
<feature type="domain" description="Acyltransferase 3" evidence="3">
    <location>
        <begin position="29"/>
        <end position="381"/>
    </location>
</feature>
<feature type="transmembrane region" description="Helical" evidence="2">
    <location>
        <begin position="245"/>
        <end position="262"/>
    </location>
</feature>
<dbReference type="GO" id="GO:0016747">
    <property type="term" value="F:acyltransferase activity, transferring groups other than amino-acyl groups"/>
    <property type="evidence" value="ECO:0007669"/>
    <property type="project" value="InterPro"/>
</dbReference>
<feature type="transmembrane region" description="Helical" evidence="2">
    <location>
        <begin position="330"/>
        <end position="350"/>
    </location>
</feature>
<evidence type="ECO:0000313" key="4">
    <source>
        <dbReference type="EMBL" id="MBB4925276.1"/>
    </source>
</evidence>
<dbReference type="GO" id="GO:0016020">
    <property type="term" value="C:membrane"/>
    <property type="evidence" value="ECO:0007669"/>
    <property type="project" value="TreeGrafter"/>
</dbReference>
<dbReference type="AlphaFoldDB" id="A0A7W7VWB9"/>
<dbReference type="GO" id="GO:0000271">
    <property type="term" value="P:polysaccharide biosynthetic process"/>
    <property type="evidence" value="ECO:0007669"/>
    <property type="project" value="TreeGrafter"/>
</dbReference>
<reference evidence="4 5" key="1">
    <citation type="submission" date="2020-08" db="EMBL/GenBank/DDBJ databases">
        <title>Sequencing the genomes of 1000 actinobacteria strains.</title>
        <authorList>
            <person name="Klenk H.-P."/>
        </authorList>
    </citation>
    <scope>NUCLEOTIDE SEQUENCE [LARGE SCALE GENOMIC DNA]</scope>
    <source>
        <strain evidence="4 5">DSM 41654</strain>
    </source>
</reference>
<dbReference type="Proteomes" id="UP000540506">
    <property type="component" value="Unassembled WGS sequence"/>
</dbReference>
<keyword evidence="2" id="KW-0472">Membrane</keyword>
<dbReference type="RefSeq" id="WP_184937348.1">
    <property type="nucleotide sequence ID" value="NZ_JACHJV010000001.1"/>
</dbReference>
<evidence type="ECO:0000259" key="3">
    <source>
        <dbReference type="Pfam" id="PF01757"/>
    </source>
</evidence>